<sequence length="479" mass="56146">MKARVLYLLVPIVIFTLAITVSFIEPDTFYNRTLQHESTKDVQSYNLPMGAFSTHLPVVSVNTRSQRIPGGRLPGDVERYELSEQGLSEINVEVTFFGEDAFVSDAMFRVRGNSSRLFEKKSYAMTFVEADFTEKNIGILGMEPDDNWALHGPALDRTLLRNYLAMNLTGELMPYAPDVRFVELFVNDQYEGVYVLMETVSKGEGRVNIPTPDRNSVMTSYIVEIDREAKLEFPLNDFLVDTYRLYPSATDLTYPTDRQYTDARFDFVNRDFSKLAKNIYQIPYATEKNAYKDWIDETAFYDYFIINELFRNIDAGYYSTYFYRHLRGKLTPVVWDFNNSLDNYQETVFDETGFSMTQVVFYEQLLKEARFVEGLIERYRNLRKSRLSDERLITMVDDSINYLGDAISRNNQRWDRYYDHEQYSPDDFLIPVERNPTTYNQAVNQMTTFLLARGQWLDEHIDALYQYSHPSRHSFESIK</sequence>
<dbReference type="InterPro" id="IPR014867">
    <property type="entry name" value="Spore_coat_CotH_CotH2/3/7"/>
</dbReference>
<evidence type="ECO:0008006" key="4">
    <source>
        <dbReference type="Google" id="ProtNLM"/>
    </source>
</evidence>
<feature type="transmembrane region" description="Helical" evidence="1">
    <location>
        <begin position="5"/>
        <end position="24"/>
    </location>
</feature>
<keyword evidence="1" id="KW-0812">Transmembrane</keyword>
<evidence type="ECO:0000313" key="3">
    <source>
        <dbReference type="Proteomes" id="UP000321400"/>
    </source>
</evidence>
<dbReference type="Pfam" id="PF08757">
    <property type="entry name" value="CotH"/>
    <property type="match status" value="1"/>
</dbReference>
<reference evidence="2 3" key="1">
    <citation type="submission" date="2019-07" db="EMBL/GenBank/DDBJ databases">
        <title>Whole genome shotgun sequence of Halolactibacillus alkaliphilus NBRC 103919.</title>
        <authorList>
            <person name="Hosoyama A."/>
            <person name="Uohara A."/>
            <person name="Ohji S."/>
            <person name="Ichikawa N."/>
        </authorList>
    </citation>
    <scope>NUCLEOTIDE SEQUENCE [LARGE SCALE GENOMIC DNA]</scope>
    <source>
        <strain evidence="2 3">NBRC 103919</strain>
    </source>
</reference>
<gene>
    <name evidence="2" type="ORF">HAL01_15260</name>
</gene>
<organism evidence="2 3">
    <name type="scientific">Halolactibacillus alkaliphilus</name>
    <dbReference type="NCBI Taxonomy" id="442899"/>
    <lineage>
        <taxon>Bacteria</taxon>
        <taxon>Bacillati</taxon>
        <taxon>Bacillota</taxon>
        <taxon>Bacilli</taxon>
        <taxon>Bacillales</taxon>
        <taxon>Bacillaceae</taxon>
        <taxon>Halolactibacillus</taxon>
    </lineage>
</organism>
<evidence type="ECO:0000313" key="2">
    <source>
        <dbReference type="EMBL" id="GEN57062.1"/>
    </source>
</evidence>
<dbReference type="STRING" id="442899.SAMN05720591_11740"/>
<evidence type="ECO:0000256" key="1">
    <source>
        <dbReference type="SAM" id="Phobius"/>
    </source>
</evidence>
<keyword evidence="3" id="KW-1185">Reference proteome</keyword>
<protein>
    <recommendedName>
        <fullName evidence="4">Spore coat protein CotH</fullName>
    </recommendedName>
</protein>
<dbReference type="OrthoDB" id="3235126at2"/>
<dbReference type="AlphaFoldDB" id="A0A511X290"/>
<comment type="caution">
    <text evidence="2">The sequence shown here is derived from an EMBL/GenBank/DDBJ whole genome shotgun (WGS) entry which is preliminary data.</text>
</comment>
<dbReference type="RefSeq" id="WP_089802076.1">
    <property type="nucleotide sequence ID" value="NZ_BJYE01000017.1"/>
</dbReference>
<keyword evidence="1" id="KW-1133">Transmembrane helix</keyword>
<name>A0A511X290_9BACI</name>
<dbReference type="EMBL" id="BJYE01000017">
    <property type="protein sequence ID" value="GEN57062.1"/>
    <property type="molecule type" value="Genomic_DNA"/>
</dbReference>
<accession>A0A511X290</accession>
<keyword evidence="1" id="KW-0472">Membrane</keyword>
<dbReference type="Proteomes" id="UP000321400">
    <property type="component" value="Unassembled WGS sequence"/>
</dbReference>
<proteinExistence type="predicted"/>